<organism evidence="2 3">
    <name type="scientific">Mycobacterium bourgelatii</name>
    <dbReference type="NCBI Taxonomy" id="1273442"/>
    <lineage>
        <taxon>Bacteria</taxon>
        <taxon>Bacillati</taxon>
        <taxon>Actinomycetota</taxon>
        <taxon>Actinomycetes</taxon>
        <taxon>Mycobacteriales</taxon>
        <taxon>Mycobacteriaceae</taxon>
        <taxon>Mycobacterium</taxon>
    </lineage>
</organism>
<evidence type="ECO:0000313" key="2">
    <source>
        <dbReference type="EMBL" id="GFG89428.1"/>
    </source>
</evidence>
<evidence type="ECO:0000313" key="3">
    <source>
        <dbReference type="Proteomes" id="UP000465360"/>
    </source>
</evidence>
<proteinExistence type="predicted"/>
<dbReference type="EMBL" id="BLKZ01000001">
    <property type="protein sequence ID" value="GFG89428.1"/>
    <property type="molecule type" value="Genomic_DNA"/>
</dbReference>
<keyword evidence="1" id="KW-0472">Membrane</keyword>
<feature type="transmembrane region" description="Helical" evidence="1">
    <location>
        <begin position="86"/>
        <end position="112"/>
    </location>
</feature>
<accession>A0A7I9YLD7</accession>
<dbReference type="Proteomes" id="UP000465360">
    <property type="component" value="Unassembled WGS sequence"/>
</dbReference>
<keyword evidence="1" id="KW-1133">Transmembrane helix</keyword>
<comment type="caution">
    <text evidence="2">The sequence shown here is derived from an EMBL/GenBank/DDBJ whole genome shotgun (WGS) entry which is preliminary data.</text>
</comment>
<evidence type="ECO:0000256" key="1">
    <source>
        <dbReference type="SAM" id="Phobius"/>
    </source>
</evidence>
<keyword evidence="1" id="KW-0812">Transmembrane</keyword>
<name>A0A7I9YLD7_MYCBU</name>
<gene>
    <name evidence="2" type="ORF">MBOU_14700</name>
</gene>
<reference evidence="2 3" key="1">
    <citation type="journal article" date="2019" name="Emerg. Microbes Infect.">
        <title>Comprehensive subspecies identification of 175 nontuberculous mycobacteria species based on 7547 genomic profiles.</title>
        <authorList>
            <person name="Matsumoto Y."/>
            <person name="Kinjo T."/>
            <person name="Motooka D."/>
            <person name="Nabeya D."/>
            <person name="Jung N."/>
            <person name="Uechi K."/>
            <person name="Horii T."/>
            <person name="Iida T."/>
            <person name="Fujita J."/>
            <person name="Nakamura S."/>
        </authorList>
    </citation>
    <scope>NUCLEOTIDE SEQUENCE [LARGE SCALE GENOMIC DNA]</scope>
    <source>
        <strain evidence="2 3">JCM 30725</strain>
    </source>
</reference>
<sequence length="159" mass="17193">MRWVLGIIGAAAVLAALLVLPLPLSLQAVDRTGLPIACGTAFHPDYDFAAREDALNKDLHSSFGAFYVPSDYENQCAAIVATRRGIAYSVLVGGGVLLGAAFLLSLHAAGYVDLSRERFRMASKQRATPVLIPKSSPSTMRYYDDLDLVRMSLGIRVQH</sequence>
<keyword evidence="3" id="KW-1185">Reference proteome</keyword>
<protein>
    <submittedName>
        <fullName evidence="2">Uncharacterized protein</fullName>
    </submittedName>
</protein>
<dbReference type="AlphaFoldDB" id="A0A7I9YLD7"/>